<accession>A0A5C6F6Z4</accession>
<protein>
    <submittedName>
        <fullName evidence="2">Protoporphyrinogen oxidase</fullName>
    </submittedName>
</protein>
<dbReference type="Proteomes" id="UP000317977">
    <property type="component" value="Unassembled WGS sequence"/>
</dbReference>
<evidence type="ECO:0000259" key="1">
    <source>
        <dbReference type="Pfam" id="PF01593"/>
    </source>
</evidence>
<sequence length="424" mass="46529">MESQEKLDVAIIGGGLAGLTCAVLLADAGRRVTVLEATDRLGGRLRTDVVDGFTMNHGLQSMLTAYPACQRMLDYDALRLRFFEPSLLIRQQGRFRVLSDPLQRPSQAIATVLNPVGSLSEKLSIAKLRRQARSGTLDELYHRNDQPTIDFLQQAGFSQSMIDEFFRPFLGGIFLDESLTQSSRLFEFVFRMFAQGKVAVPADGMAAIPRQLADRLPRGSVRLQQSVTRVDSDCLHLSSGEILWAEQIVVATESTAAARLLGTAKIATQWNQTTTLYFAADKSPDQRKQLMLRGDDTGPVQTVAVMSDVAPEYSATGKALISISLGPLGPELDRNDLEQLDHCVRKQLVGWFGETVKNWDRLAVYQVPYALPRRALEPVMRSIQASDYDGPAGMLVCGDHCETPSIQGAMNSGIRVADAILGKA</sequence>
<gene>
    <name evidence="2" type="ORF">Poly59_00640</name>
</gene>
<dbReference type="InterPro" id="IPR002937">
    <property type="entry name" value="Amino_oxidase"/>
</dbReference>
<dbReference type="GO" id="GO:0016491">
    <property type="term" value="F:oxidoreductase activity"/>
    <property type="evidence" value="ECO:0007669"/>
    <property type="project" value="InterPro"/>
</dbReference>
<evidence type="ECO:0000313" key="3">
    <source>
        <dbReference type="Proteomes" id="UP000317977"/>
    </source>
</evidence>
<keyword evidence="3" id="KW-1185">Reference proteome</keyword>
<comment type="caution">
    <text evidence="2">The sequence shown here is derived from an EMBL/GenBank/DDBJ whole genome shotgun (WGS) entry which is preliminary data.</text>
</comment>
<evidence type="ECO:0000313" key="2">
    <source>
        <dbReference type="EMBL" id="TWU57158.1"/>
    </source>
</evidence>
<dbReference type="Gene3D" id="3.50.50.60">
    <property type="entry name" value="FAD/NAD(P)-binding domain"/>
    <property type="match status" value="1"/>
</dbReference>
<dbReference type="OrthoDB" id="9767561at2"/>
<dbReference type="PRINTS" id="PR00420">
    <property type="entry name" value="RNGMNOXGNASE"/>
</dbReference>
<dbReference type="RefSeq" id="WP_146532099.1">
    <property type="nucleotide sequence ID" value="NZ_SJPX01000001.1"/>
</dbReference>
<proteinExistence type="predicted"/>
<dbReference type="Pfam" id="PF01593">
    <property type="entry name" value="Amino_oxidase"/>
    <property type="match status" value="1"/>
</dbReference>
<dbReference type="InterPro" id="IPR036188">
    <property type="entry name" value="FAD/NAD-bd_sf"/>
</dbReference>
<dbReference type="SUPFAM" id="SSF51905">
    <property type="entry name" value="FAD/NAD(P)-binding domain"/>
    <property type="match status" value="1"/>
</dbReference>
<dbReference type="EMBL" id="SJPX01000001">
    <property type="protein sequence ID" value="TWU57158.1"/>
    <property type="molecule type" value="Genomic_DNA"/>
</dbReference>
<reference evidence="2 3" key="1">
    <citation type="submission" date="2019-02" db="EMBL/GenBank/DDBJ databases">
        <title>Deep-cultivation of Planctomycetes and their phenomic and genomic characterization uncovers novel biology.</title>
        <authorList>
            <person name="Wiegand S."/>
            <person name="Jogler M."/>
            <person name="Boedeker C."/>
            <person name="Pinto D."/>
            <person name="Vollmers J."/>
            <person name="Rivas-Marin E."/>
            <person name="Kohn T."/>
            <person name="Peeters S.H."/>
            <person name="Heuer A."/>
            <person name="Rast P."/>
            <person name="Oberbeckmann S."/>
            <person name="Bunk B."/>
            <person name="Jeske O."/>
            <person name="Meyerdierks A."/>
            <person name="Storesund J.E."/>
            <person name="Kallscheuer N."/>
            <person name="Luecker S."/>
            <person name="Lage O.M."/>
            <person name="Pohl T."/>
            <person name="Merkel B.J."/>
            <person name="Hornburger P."/>
            <person name="Mueller R.-W."/>
            <person name="Bruemmer F."/>
            <person name="Labrenz M."/>
            <person name="Spormann A.M."/>
            <person name="Op Den Camp H."/>
            <person name="Overmann J."/>
            <person name="Amann R."/>
            <person name="Jetten M.S.M."/>
            <person name="Mascher T."/>
            <person name="Medema M.H."/>
            <person name="Devos D.P."/>
            <person name="Kaster A.-K."/>
            <person name="Ovreas L."/>
            <person name="Rohde M."/>
            <person name="Galperin M.Y."/>
            <person name="Jogler C."/>
        </authorList>
    </citation>
    <scope>NUCLEOTIDE SEQUENCE [LARGE SCALE GENOMIC DNA]</scope>
    <source>
        <strain evidence="2 3">Poly59</strain>
    </source>
</reference>
<dbReference type="PANTHER" id="PTHR42841">
    <property type="entry name" value="AMINE OXIDASE"/>
    <property type="match status" value="1"/>
</dbReference>
<organism evidence="2 3">
    <name type="scientific">Rubripirellula reticaptiva</name>
    <dbReference type="NCBI Taxonomy" id="2528013"/>
    <lineage>
        <taxon>Bacteria</taxon>
        <taxon>Pseudomonadati</taxon>
        <taxon>Planctomycetota</taxon>
        <taxon>Planctomycetia</taxon>
        <taxon>Pirellulales</taxon>
        <taxon>Pirellulaceae</taxon>
        <taxon>Rubripirellula</taxon>
    </lineage>
</organism>
<feature type="domain" description="Amine oxidase" evidence="1">
    <location>
        <begin position="16"/>
        <end position="421"/>
    </location>
</feature>
<dbReference type="AlphaFoldDB" id="A0A5C6F6Z4"/>
<name>A0A5C6F6Z4_9BACT</name>